<evidence type="ECO:0000256" key="3">
    <source>
        <dbReference type="ARBA" id="ARBA00022927"/>
    </source>
</evidence>
<evidence type="ECO:0000313" key="8">
    <source>
        <dbReference type="EMBL" id="KTA96056.1"/>
    </source>
</evidence>
<evidence type="ECO:0000256" key="5">
    <source>
        <dbReference type="ARBA" id="ARBA00023132"/>
    </source>
</evidence>
<comment type="caution">
    <text evidence="8">The sequence shown here is derived from an EMBL/GenBank/DDBJ whole genome shotgun (WGS) entry which is preliminary data.</text>
</comment>
<dbReference type="PANTHER" id="PTHR13003">
    <property type="entry name" value="NUP107-RELATED"/>
    <property type="match status" value="1"/>
</dbReference>
<comment type="similarity">
    <text evidence="7">Belongs to the nucleoporin Nup84/Nup107 family.</text>
</comment>
<dbReference type="GO" id="GO:0030466">
    <property type="term" value="P:silent mating-type cassette heterochromatin formation"/>
    <property type="evidence" value="ECO:0007669"/>
    <property type="project" value="EnsemblFungi"/>
</dbReference>
<protein>
    <recommendedName>
        <fullName evidence="7">Nuclear pore complex protein</fullName>
    </recommendedName>
</protein>
<dbReference type="VEuPathDB" id="FungiDB:GW608_H10549"/>
<organism evidence="8 10">
    <name type="scientific">Candida glabrata</name>
    <name type="common">Yeast</name>
    <name type="synonym">Torulopsis glabrata</name>
    <dbReference type="NCBI Taxonomy" id="5478"/>
    <lineage>
        <taxon>Eukaryota</taxon>
        <taxon>Fungi</taxon>
        <taxon>Dikarya</taxon>
        <taxon>Ascomycota</taxon>
        <taxon>Saccharomycotina</taxon>
        <taxon>Saccharomycetes</taxon>
        <taxon>Saccharomycetales</taxon>
        <taxon>Saccharomycetaceae</taxon>
        <taxon>Nakaseomyces</taxon>
    </lineage>
</organism>
<gene>
    <name evidence="9" type="ORF">AO440_002344</name>
    <name evidence="8" type="ORF">AO440_005426</name>
</gene>
<dbReference type="Pfam" id="PF04121">
    <property type="entry name" value="Nup84_Nup100"/>
    <property type="match status" value="1"/>
</dbReference>
<dbReference type="GO" id="GO:0042802">
    <property type="term" value="F:identical protein binding"/>
    <property type="evidence" value="ECO:0007669"/>
    <property type="project" value="EnsemblFungi"/>
</dbReference>
<comment type="subcellular location">
    <subcellularLocation>
        <location evidence="7">Nucleus</location>
        <location evidence="7">Nuclear pore complex</location>
    </subcellularLocation>
    <subcellularLocation>
        <location evidence="7">Nucleus membrane</location>
    </subcellularLocation>
</comment>
<keyword evidence="6 7" id="KW-0539">Nucleus</keyword>
<evidence type="ECO:0000256" key="7">
    <source>
        <dbReference type="RuleBase" id="RU365072"/>
    </source>
</evidence>
<reference evidence="8 10" key="1">
    <citation type="submission" date="2015-10" db="EMBL/GenBank/DDBJ databases">
        <title>Draft genomes sequences of Candida glabrata isolates 1A, 1B, 2A, 2B, 3A and 3B.</title>
        <authorList>
            <person name="Haavelsrud O.E."/>
            <person name="Gaustad P."/>
        </authorList>
    </citation>
    <scope>NUCLEOTIDE SEQUENCE [LARGE SCALE GENOMIC DNA]</scope>
    <source>
        <strain evidence="8">910700640</strain>
    </source>
</reference>
<evidence type="ECO:0000256" key="1">
    <source>
        <dbReference type="ARBA" id="ARBA00022448"/>
    </source>
</evidence>
<accession>A0A0W0C9J4</accession>
<dbReference type="Gene3D" id="1.10.3450.20">
    <property type="match status" value="1"/>
</dbReference>
<keyword evidence="7" id="KW-0472">Membrane</keyword>
<dbReference type="GO" id="GO:0017056">
    <property type="term" value="F:structural constituent of nuclear pore"/>
    <property type="evidence" value="ECO:0007669"/>
    <property type="project" value="UniProtKB-UniRule"/>
</dbReference>
<dbReference type="VEuPathDB" id="FungiDB:B1J91_H10494g"/>
<dbReference type="GO" id="GO:0006302">
    <property type="term" value="P:double-strand break repair"/>
    <property type="evidence" value="ECO:0007669"/>
    <property type="project" value="EnsemblFungi"/>
</dbReference>
<dbReference type="VEuPathDB" id="FungiDB:GWK60_H10461"/>
<dbReference type="GO" id="GO:0031965">
    <property type="term" value="C:nuclear membrane"/>
    <property type="evidence" value="ECO:0007669"/>
    <property type="project" value="UniProtKB-SubCell"/>
</dbReference>
<name>A0A0W0C9J4_CANGB</name>
<dbReference type="VEuPathDB" id="FungiDB:GVI51_H10395"/>
<dbReference type="EMBL" id="LLZZ01000160">
    <property type="protein sequence ID" value="KTA97467.1"/>
    <property type="molecule type" value="Genomic_DNA"/>
</dbReference>
<dbReference type="GO" id="GO:0034398">
    <property type="term" value="P:telomere tethering at nuclear periphery"/>
    <property type="evidence" value="ECO:0007669"/>
    <property type="project" value="EnsemblFungi"/>
</dbReference>
<keyword evidence="3" id="KW-0653">Protein transport</keyword>
<keyword evidence="5 7" id="KW-0906">Nuclear pore complex</keyword>
<dbReference type="Proteomes" id="UP000054886">
    <property type="component" value="Unassembled WGS sequence"/>
</dbReference>
<dbReference type="VEuPathDB" id="FungiDB:CAGL0H10494g"/>
<proteinExistence type="inferred from homology"/>
<dbReference type="GO" id="GO:0000973">
    <property type="term" value="P:post-transcriptional tethering of RNA polymerase II gene DNA at nuclear periphery"/>
    <property type="evidence" value="ECO:0007669"/>
    <property type="project" value="EnsemblFungi"/>
</dbReference>
<comment type="subunit">
    <text evidence="7">Part of the nuclear pore complex (NPC).</text>
</comment>
<dbReference type="InterPro" id="IPR007252">
    <property type="entry name" value="Nup84/Nup107"/>
</dbReference>
<dbReference type="GO" id="GO:0000781">
    <property type="term" value="C:chromosome, telomeric region"/>
    <property type="evidence" value="ECO:0007669"/>
    <property type="project" value="GOC"/>
</dbReference>
<evidence type="ECO:0000256" key="6">
    <source>
        <dbReference type="ARBA" id="ARBA00023242"/>
    </source>
</evidence>
<dbReference type="GO" id="GO:0006606">
    <property type="term" value="P:protein import into nucleus"/>
    <property type="evidence" value="ECO:0007669"/>
    <property type="project" value="EnsemblFungi"/>
</dbReference>
<dbReference type="GO" id="GO:0031080">
    <property type="term" value="C:nuclear pore outer ring"/>
    <property type="evidence" value="ECO:0007669"/>
    <property type="project" value="EnsemblFungi"/>
</dbReference>
<dbReference type="AlphaFoldDB" id="A0A0W0C9J4"/>
<keyword evidence="2" id="KW-0509">mRNA transport</keyword>
<keyword evidence="4 7" id="KW-0811">Translocation</keyword>
<keyword evidence="1 7" id="KW-0813">Transport</keyword>
<dbReference type="PANTHER" id="PTHR13003:SF2">
    <property type="entry name" value="NUCLEAR PORE COMPLEX PROTEIN NUP107"/>
    <property type="match status" value="1"/>
</dbReference>
<evidence type="ECO:0000256" key="2">
    <source>
        <dbReference type="ARBA" id="ARBA00022816"/>
    </source>
</evidence>
<dbReference type="GO" id="GO:0031990">
    <property type="term" value="P:mRNA export from nucleus in response to heat stress"/>
    <property type="evidence" value="ECO:0007669"/>
    <property type="project" value="EnsemblFungi"/>
</dbReference>
<comment type="function">
    <text evidence="7">Functions as a component of the nuclear pore complex (NPC).</text>
</comment>
<dbReference type="GO" id="GO:0051664">
    <property type="term" value="P:nuclear pore localization"/>
    <property type="evidence" value="ECO:0007669"/>
    <property type="project" value="EnsemblFungi"/>
</dbReference>
<evidence type="ECO:0000256" key="4">
    <source>
        <dbReference type="ARBA" id="ARBA00023010"/>
    </source>
</evidence>
<sequence length="724" mass="83809">MNSSLGITDMSGKDYYVRFARVVNDYQIDSSDGDQAGDPFEIAQEFRSIAGECALTELRSGNIKAGKDWELEANYWSLFRQLIKFRYSDKHQQQSQVNCSTRAAYEKELLQNNNDFYELWIIMVWLQDNLQTVERPENLPTKKWNHTLLKQGLQSQDVDYPLRDSSVILDEKDREQDRVIFKYIFQLLLRGKIEEALNECELSGNLTLSMIICGLQEYVNPEIDFHLKNEFDFQQGIKKHSLWRRTVYGISQNSKLDLYERAIYSLLAGVSPSEEVMSICNWEELLIFFINQKLQTDIENEMIRAGFVTDEEIQLYIPSSTESLSSILNDLSNLKPEESSHPLRTLIASIILGTTDSIVHSSVLQLFDAIKNSEQENEIFNEPYLLRVMTHTAIMFKIIDRHALNETDTSKLITSYITILKFYELFDCIPAYMTLLSAEETIEAYSFVLSTIEESSEKRKQIELMSVLHLPCSEIIKKITQRVFDDTEQQYQPTQVMSVCFETTKIDLHLINSVEWLLEGKLYVDAMNSILALARRFLLNGKVKSLELFFERNDLTTVINQIEIAIAVGKQPINSSTRKELSQYENLIQGFVEYENWQKSVNQLNSESNIPSLIEKFQGFSNDINILIKDFLVELCEDEKSENTAILYEIRALYIPYLIIELHKKLVEASELLKIPKFISRALELTNFVANESERIYVLFQESGKLKEYLDLVAKTAILAEDIK</sequence>
<dbReference type="GO" id="GO:0031509">
    <property type="term" value="P:subtelomeric heterochromatin formation"/>
    <property type="evidence" value="ECO:0007669"/>
    <property type="project" value="EnsemblFungi"/>
</dbReference>
<dbReference type="EMBL" id="LLZZ01000175">
    <property type="protein sequence ID" value="KTA96056.1"/>
    <property type="molecule type" value="Genomic_DNA"/>
</dbReference>
<dbReference type="GO" id="GO:0045944">
    <property type="term" value="P:positive regulation of transcription by RNA polymerase II"/>
    <property type="evidence" value="ECO:0007669"/>
    <property type="project" value="EnsemblFungi"/>
</dbReference>
<dbReference type="Gene3D" id="1.20.190.50">
    <property type="match status" value="1"/>
</dbReference>
<evidence type="ECO:0000313" key="10">
    <source>
        <dbReference type="Proteomes" id="UP000054886"/>
    </source>
</evidence>
<evidence type="ECO:0000313" key="9">
    <source>
        <dbReference type="EMBL" id="KTA97467.1"/>
    </source>
</evidence>
<dbReference type="OrthoDB" id="3098at2759"/>